<evidence type="ECO:0000313" key="2">
    <source>
        <dbReference type="Proteomes" id="UP000435910"/>
    </source>
</evidence>
<dbReference type="AlphaFoldDB" id="A0A8B5Y9Q8"/>
<dbReference type="Proteomes" id="UP000435910">
    <property type="component" value="Unassembled WGS sequence"/>
</dbReference>
<evidence type="ECO:0000313" key="1">
    <source>
        <dbReference type="EMBL" id="TWL24365.1"/>
    </source>
</evidence>
<sequence>MNKGFFVSTANIICINHFFTAAPAGACGKHSDGRPDMIEGAECR</sequence>
<protein>
    <submittedName>
        <fullName evidence="1">Uncharacterized protein</fullName>
    </submittedName>
</protein>
<reference evidence="1 2" key="1">
    <citation type="submission" date="2019-06" db="EMBL/GenBank/DDBJ databases">
        <title>Genome sequence analysis of &gt;100 Bacillus licheniformis strains suggests intrinsic resistance to this species.</title>
        <authorList>
            <person name="Wels M."/>
            <person name="Siezen R.J."/>
            <person name="Johansen E."/>
            <person name="Stuer-Lauridsen B."/>
            <person name="Bjerre K."/>
            <person name="Nielsen B.K.K."/>
        </authorList>
    </citation>
    <scope>NUCLEOTIDE SEQUENCE [LARGE SCALE GENOMIC DNA]</scope>
    <source>
        <strain evidence="1 2">BAC-16736</strain>
    </source>
</reference>
<dbReference type="EMBL" id="NILC01000027">
    <property type="protein sequence ID" value="TWL24365.1"/>
    <property type="molecule type" value="Genomic_DNA"/>
</dbReference>
<organism evidence="1 2">
    <name type="scientific">Bacillus licheniformis</name>
    <dbReference type="NCBI Taxonomy" id="1402"/>
    <lineage>
        <taxon>Bacteria</taxon>
        <taxon>Bacillati</taxon>
        <taxon>Bacillota</taxon>
        <taxon>Bacilli</taxon>
        <taxon>Bacillales</taxon>
        <taxon>Bacillaceae</taxon>
        <taxon>Bacillus</taxon>
    </lineage>
</organism>
<gene>
    <name evidence="1" type="ORF">CHCC16736_1166</name>
</gene>
<accession>A0A8B5Y9Q8</accession>
<name>A0A8B5Y9Q8_BACLI</name>
<proteinExistence type="predicted"/>
<comment type="caution">
    <text evidence="1">The sequence shown here is derived from an EMBL/GenBank/DDBJ whole genome shotgun (WGS) entry which is preliminary data.</text>
</comment>